<organism evidence="1 2">
    <name type="scientific">Choristoneura fumiferana</name>
    <name type="common">Spruce budworm moth</name>
    <name type="synonym">Archips fumiferana</name>
    <dbReference type="NCBI Taxonomy" id="7141"/>
    <lineage>
        <taxon>Eukaryota</taxon>
        <taxon>Metazoa</taxon>
        <taxon>Ecdysozoa</taxon>
        <taxon>Arthropoda</taxon>
        <taxon>Hexapoda</taxon>
        <taxon>Insecta</taxon>
        <taxon>Pterygota</taxon>
        <taxon>Neoptera</taxon>
        <taxon>Endopterygota</taxon>
        <taxon>Lepidoptera</taxon>
        <taxon>Glossata</taxon>
        <taxon>Ditrysia</taxon>
        <taxon>Tortricoidea</taxon>
        <taxon>Tortricidae</taxon>
        <taxon>Tortricinae</taxon>
        <taxon>Choristoneura</taxon>
    </lineage>
</organism>
<evidence type="ECO:0000313" key="2">
    <source>
        <dbReference type="Proteomes" id="UP001064048"/>
    </source>
</evidence>
<comment type="caution">
    <text evidence="1">The sequence shown here is derived from an EMBL/GenBank/DDBJ whole genome shotgun (WGS) entry which is preliminary data.</text>
</comment>
<proteinExistence type="predicted"/>
<evidence type="ECO:0000313" key="1">
    <source>
        <dbReference type="EMBL" id="KAI8441226.1"/>
    </source>
</evidence>
<gene>
    <name evidence="1" type="ORF">MSG28_014875</name>
</gene>
<protein>
    <submittedName>
        <fullName evidence="1">Uncharacterized protein</fullName>
    </submittedName>
</protein>
<name>A0ACC0KYQ8_CHOFU</name>
<dbReference type="EMBL" id="CM046127">
    <property type="protein sequence ID" value="KAI8441226.1"/>
    <property type="molecule type" value="Genomic_DNA"/>
</dbReference>
<accession>A0ACC0KYQ8</accession>
<dbReference type="Proteomes" id="UP001064048">
    <property type="component" value="Chromosome 27"/>
</dbReference>
<keyword evidence="2" id="KW-1185">Reference proteome</keyword>
<reference evidence="1 2" key="1">
    <citation type="journal article" date="2022" name="Genome Biol. Evol.">
        <title>The Spruce Budworm Genome: Reconstructing the Evolutionary History of Antifreeze Proteins.</title>
        <authorList>
            <person name="Beliveau C."/>
            <person name="Gagne P."/>
            <person name="Picq S."/>
            <person name="Vernygora O."/>
            <person name="Keeling C.I."/>
            <person name="Pinkney K."/>
            <person name="Doucet D."/>
            <person name="Wen F."/>
            <person name="Johnston J.S."/>
            <person name="Maaroufi H."/>
            <person name="Boyle B."/>
            <person name="Laroche J."/>
            <person name="Dewar K."/>
            <person name="Juretic N."/>
            <person name="Blackburn G."/>
            <person name="Nisole A."/>
            <person name="Brunet B."/>
            <person name="Brandao M."/>
            <person name="Lumley L."/>
            <person name="Duan J."/>
            <person name="Quan G."/>
            <person name="Lucarotti C.J."/>
            <person name="Roe A.D."/>
            <person name="Sperling F.A.H."/>
            <person name="Levesque R.C."/>
            <person name="Cusson M."/>
        </authorList>
    </citation>
    <scope>NUCLEOTIDE SEQUENCE [LARGE SCALE GENOMIC DNA]</scope>
    <source>
        <strain evidence="1">Glfc:IPQL:Cfum</strain>
    </source>
</reference>
<sequence>MKEIALLPENLLRMPSVGLVNQWYERSFEEIILHIRNRHADVVQTMAQGVLELKESHEVDCGVEHSIQYFLDRFYMSRISIRMLINQHTILFGEQPVGAKQSSVNGMGNGGRHIGCIDPACDVVGVVQDAYENARFLCDRYYLASPELELLQCGVPDLRPMPVVYVPSHLYHMLFELFKNAMRAVMERHESCPPPITVNIVPGKEDVSALSNEANELLPIFNKTSTKFYRPSAQLADWSGSLNTAGVAKNSREKLSPLSNSL</sequence>